<protein>
    <submittedName>
        <fullName evidence="1">Uncharacterized protein</fullName>
    </submittedName>
</protein>
<name>X1HHA2_9ZZZZ</name>
<proteinExistence type="predicted"/>
<comment type="caution">
    <text evidence="1">The sequence shown here is derived from an EMBL/GenBank/DDBJ whole genome shotgun (WGS) entry which is preliminary data.</text>
</comment>
<organism evidence="1">
    <name type="scientific">marine sediment metagenome</name>
    <dbReference type="NCBI Taxonomy" id="412755"/>
    <lineage>
        <taxon>unclassified sequences</taxon>
        <taxon>metagenomes</taxon>
        <taxon>ecological metagenomes</taxon>
    </lineage>
</organism>
<feature type="non-terminal residue" evidence="1">
    <location>
        <position position="56"/>
    </location>
</feature>
<dbReference type="EMBL" id="BARU01032243">
    <property type="protein sequence ID" value="GAH68842.1"/>
    <property type="molecule type" value="Genomic_DNA"/>
</dbReference>
<reference evidence="1" key="1">
    <citation type="journal article" date="2014" name="Front. Microbiol.">
        <title>High frequency of phylogenetically diverse reductive dehalogenase-homologous genes in deep subseafloor sedimentary metagenomes.</title>
        <authorList>
            <person name="Kawai M."/>
            <person name="Futagami T."/>
            <person name="Toyoda A."/>
            <person name="Takaki Y."/>
            <person name="Nishi S."/>
            <person name="Hori S."/>
            <person name="Arai W."/>
            <person name="Tsubouchi T."/>
            <person name="Morono Y."/>
            <person name="Uchiyama I."/>
            <person name="Ito T."/>
            <person name="Fujiyama A."/>
            <person name="Inagaki F."/>
            <person name="Takami H."/>
        </authorList>
    </citation>
    <scope>NUCLEOTIDE SEQUENCE</scope>
    <source>
        <strain evidence="1">Expedition CK06-06</strain>
    </source>
</reference>
<accession>X1HHA2</accession>
<sequence length="56" mass="6344">MGDKIAAKYIAAVYKKIGLEKVSGSWYQHFPIRINTQSSDLLLMIDNEELIPGVDY</sequence>
<gene>
    <name evidence="1" type="ORF">S03H2_50878</name>
</gene>
<dbReference type="AlphaFoldDB" id="X1HHA2"/>
<evidence type="ECO:0000313" key="1">
    <source>
        <dbReference type="EMBL" id="GAH68842.1"/>
    </source>
</evidence>